<evidence type="ECO:0000256" key="8">
    <source>
        <dbReference type="ARBA" id="ARBA00022801"/>
    </source>
</evidence>
<dbReference type="CDD" id="cd04852">
    <property type="entry name" value="Peptidases_S8_3"/>
    <property type="match status" value="1"/>
</dbReference>
<evidence type="ECO:0000256" key="10">
    <source>
        <dbReference type="ARBA" id="ARBA00023180"/>
    </source>
</evidence>
<dbReference type="Gene3D" id="3.40.50.200">
    <property type="entry name" value="Peptidase S8/S53 domain"/>
    <property type="match status" value="1"/>
</dbReference>
<feature type="domain" description="Peptidase S8/S53" evidence="15">
    <location>
        <begin position="185"/>
        <end position="651"/>
    </location>
</feature>
<evidence type="ECO:0000256" key="7">
    <source>
        <dbReference type="ARBA" id="ARBA00022729"/>
    </source>
</evidence>
<evidence type="ECO:0000313" key="20">
    <source>
        <dbReference type="Proteomes" id="UP000053144"/>
    </source>
</evidence>
<evidence type="ECO:0000256" key="9">
    <source>
        <dbReference type="ARBA" id="ARBA00022825"/>
    </source>
</evidence>
<dbReference type="AlphaFoldDB" id="A0A0L9VFC6"/>
<keyword evidence="8 12" id="KW-0378">Hydrolase</keyword>
<proteinExistence type="inferred from homology"/>
<feature type="signal peptide" evidence="14">
    <location>
        <begin position="1"/>
        <end position="25"/>
    </location>
</feature>
<dbReference type="SUPFAM" id="SSF52743">
    <property type="entry name" value="Subtilisin-like"/>
    <property type="match status" value="1"/>
</dbReference>
<dbReference type="InterPro" id="IPR036852">
    <property type="entry name" value="Peptidase_S8/S53_dom_sf"/>
</dbReference>
<dbReference type="CDD" id="cd02120">
    <property type="entry name" value="PA_subtilisin_like"/>
    <property type="match status" value="1"/>
</dbReference>
<dbReference type="OMA" id="EEHHHSY"/>
<dbReference type="InterPro" id="IPR023828">
    <property type="entry name" value="Peptidase_S8_Ser-AS"/>
</dbReference>
<evidence type="ECO:0000313" key="19">
    <source>
        <dbReference type="EMBL" id="KOM53612.1"/>
    </source>
</evidence>
<evidence type="ECO:0008006" key="21">
    <source>
        <dbReference type="Google" id="ProtNLM"/>
    </source>
</evidence>
<dbReference type="GO" id="GO:0009610">
    <property type="term" value="P:response to symbiotic fungus"/>
    <property type="evidence" value="ECO:0007669"/>
    <property type="project" value="UniProtKB-ARBA"/>
</dbReference>
<evidence type="ECO:0000259" key="15">
    <source>
        <dbReference type="Pfam" id="PF00082"/>
    </source>
</evidence>
<keyword evidence="10" id="KW-0325">Glycoprotein</keyword>
<evidence type="ECO:0000256" key="14">
    <source>
        <dbReference type="SAM" id="SignalP"/>
    </source>
</evidence>
<dbReference type="FunFam" id="3.40.50.200:FF:000006">
    <property type="entry name" value="Subtilisin-like protease SBT1.5"/>
    <property type="match status" value="1"/>
</dbReference>
<dbReference type="InterPro" id="IPR045051">
    <property type="entry name" value="SBT"/>
</dbReference>
<dbReference type="Gene3D" id="2.60.40.2310">
    <property type="match status" value="1"/>
</dbReference>
<feature type="active site" description="Charge relay system" evidence="11 12">
    <location>
        <position position="267"/>
    </location>
</feature>
<dbReference type="PROSITE" id="PS00138">
    <property type="entry name" value="SUBTILASE_SER"/>
    <property type="match status" value="1"/>
</dbReference>
<keyword evidence="13" id="KW-0812">Transmembrane</keyword>
<organism evidence="19 20">
    <name type="scientific">Phaseolus angularis</name>
    <name type="common">Azuki bean</name>
    <name type="synonym">Vigna angularis</name>
    <dbReference type="NCBI Taxonomy" id="3914"/>
    <lineage>
        <taxon>Eukaryota</taxon>
        <taxon>Viridiplantae</taxon>
        <taxon>Streptophyta</taxon>
        <taxon>Embryophyta</taxon>
        <taxon>Tracheophyta</taxon>
        <taxon>Spermatophyta</taxon>
        <taxon>Magnoliopsida</taxon>
        <taxon>eudicotyledons</taxon>
        <taxon>Gunneridae</taxon>
        <taxon>Pentapetalae</taxon>
        <taxon>rosids</taxon>
        <taxon>fabids</taxon>
        <taxon>Fabales</taxon>
        <taxon>Fabaceae</taxon>
        <taxon>Papilionoideae</taxon>
        <taxon>50 kb inversion clade</taxon>
        <taxon>NPAAA clade</taxon>
        <taxon>indigoferoid/millettioid clade</taxon>
        <taxon>Phaseoleae</taxon>
        <taxon>Vigna</taxon>
    </lineage>
</organism>
<keyword evidence="5" id="KW-0964">Secreted</keyword>
<comment type="function">
    <text evidence="1">Required for arbuscular mycorrhiza (AM) development during AM symbiosis with AM fungi (e.g. Glomeromycota intraradices).</text>
</comment>
<dbReference type="PANTHER" id="PTHR10795">
    <property type="entry name" value="PROPROTEIN CONVERTASE SUBTILISIN/KEXIN"/>
    <property type="match status" value="1"/>
</dbReference>
<feature type="chain" id="PRO_5005596902" description="Inhibitor I9 domain-containing protein" evidence="14">
    <location>
        <begin position="26"/>
        <end position="824"/>
    </location>
</feature>
<reference evidence="20" key="1">
    <citation type="journal article" date="2015" name="Proc. Natl. Acad. Sci. U.S.A.">
        <title>Genome sequencing of adzuki bean (Vigna angularis) provides insight into high starch and low fat accumulation and domestication.</title>
        <authorList>
            <person name="Yang K."/>
            <person name="Tian Z."/>
            <person name="Chen C."/>
            <person name="Luo L."/>
            <person name="Zhao B."/>
            <person name="Wang Z."/>
            <person name="Yu L."/>
            <person name="Li Y."/>
            <person name="Sun Y."/>
            <person name="Li W."/>
            <person name="Chen Y."/>
            <person name="Li Y."/>
            <person name="Zhang Y."/>
            <person name="Ai D."/>
            <person name="Zhao J."/>
            <person name="Shang C."/>
            <person name="Ma Y."/>
            <person name="Wu B."/>
            <person name="Wang M."/>
            <person name="Gao L."/>
            <person name="Sun D."/>
            <person name="Zhang P."/>
            <person name="Guo F."/>
            <person name="Wang W."/>
            <person name="Li Y."/>
            <person name="Wang J."/>
            <person name="Varshney R.K."/>
            <person name="Wang J."/>
            <person name="Ling H.Q."/>
            <person name="Wan P."/>
        </authorList>
    </citation>
    <scope>NUCLEOTIDE SEQUENCE</scope>
    <source>
        <strain evidence="20">cv. Jingnong 6</strain>
    </source>
</reference>
<dbReference type="Pfam" id="PF00082">
    <property type="entry name" value="Peptidase_S8"/>
    <property type="match status" value="1"/>
</dbReference>
<accession>A0A0L9VFC6</accession>
<evidence type="ECO:0000256" key="13">
    <source>
        <dbReference type="SAM" id="Phobius"/>
    </source>
</evidence>
<evidence type="ECO:0000259" key="17">
    <source>
        <dbReference type="Pfam" id="PF05922"/>
    </source>
</evidence>
<evidence type="ECO:0000259" key="16">
    <source>
        <dbReference type="Pfam" id="PF02225"/>
    </source>
</evidence>
<comment type="subcellular location">
    <subcellularLocation>
        <location evidence="2">Secreted</location>
        <location evidence="2">Extracellular space</location>
        <location evidence="2">Apoplast</location>
    </subcellularLocation>
</comment>
<dbReference type="InterPro" id="IPR000209">
    <property type="entry name" value="Peptidase_S8/S53_dom"/>
</dbReference>
<dbReference type="Gene3D" id="3.50.30.30">
    <property type="match status" value="1"/>
</dbReference>
<dbReference type="InterPro" id="IPR003137">
    <property type="entry name" value="PA_domain"/>
</dbReference>
<dbReference type="InterPro" id="IPR010259">
    <property type="entry name" value="S8pro/Inhibitor_I9"/>
</dbReference>
<keyword evidence="9 12" id="KW-0720">Serine protease</keyword>
<evidence type="ECO:0000256" key="11">
    <source>
        <dbReference type="PIRSR" id="PIRSR615500-1"/>
    </source>
</evidence>
<feature type="domain" description="Inhibitor I9" evidence="17">
    <location>
        <begin position="67"/>
        <end position="145"/>
    </location>
</feature>
<evidence type="ECO:0000256" key="12">
    <source>
        <dbReference type="PROSITE-ProRule" id="PRU01240"/>
    </source>
</evidence>
<dbReference type="InterPro" id="IPR041469">
    <property type="entry name" value="Subtilisin-like_FN3"/>
</dbReference>
<dbReference type="InterPro" id="IPR034197">
    <property type="entry name" value="Peptidases_S8_3"/>
</dbReference>
<keyword evidence="6 12" id="KW-0645">Protease</keyword>
<protein>
    <recommendedName>
        <fullName evidence="21">Inhibitor I9 domain-containing protein</fullName>
    </recommendedName>
</protein>
<evidence type="ECO:0000256" key="1">
    <source>
        <dbReference type="ARBA" id="ARBA00002076"/>
    </source>
</evidence>
<sequence length="824" mass="90031">MAIKRVNSATYFLLFLHFLLPFASCSNRKQVFHFSSAIFLTFFLLLSLSSAFPCRLCETIFLAFTQVYVVELFGDHSNSDKTDEVENTHHAFLLSVKETEEEARASLLYNYKHSINGFAALLTPKEANELSEMEGVVSVHKNQPRIYSLHTTRSWEFVGLDRPLNPLEEDSKQKNRDLLSRAQYGKDIIVGMIDSGVWPDSSSFSDEGMGPVPTKWKGECQNGTAFDSSQCNRKIIGARYYLRGYESVFGPLNEKEDYKSARDKDGHGTHTASIVAGRAVANASALGGFAKGTALGGAPLARLAIYKACWPIKGQSKDQGNICTNIDMLKAIDDAIGDGVDVLSISIGFKEPISYEEDVIARGALHAVRNNIVVACSAGNAGPSPQTLSNPAPWIITVGASTVDRSFLALVKLTNGTIIEGRSITPVHMGKNYYPLVLAKDVELPGLPSNNSGYCLDNSLEPNRTMGKIVICLRGQGQRLYKGLEVQRAGGIGLILGNNKLNGNDVPSDPHFIPATGLSYDNVLKLIHYVRSTPNPMAQILPGTTVLKTTPAPYMASFSSRGPNIIDPNILKPDITAPGVDILAAWTAEDGPTRMTFNDKRVVKYNIFSGTSMSCPHVAAAAVLLKAIHPTWTTAAIRSALITTAKPTDNTGHPLIDEAGNLATPFAMGSGHFNPKKAADPGLVYDASYMDYLLYTCKLGVAKNLNITYNCPKSFLEPFELNYPSIQVHGLNYSRTIKRIVTNVGRSRSIYKFSASSPKEFSISATPDTLTFNHVGQKMNFIITVTANLSQIPTNHGPDKYYFGWYAWTRKHNVVRSPVAVSFI</sequence>
<dbReference type="Proteomes" id="UP000053144">
    <property type="component" value="Chromosome 9"/>
</dbReference>
<feature type="active site" description="Charge relay system" evidence="11 12">
    <location>
        <position position="194"/>
    </location>
</feature>
<dbReference type="Gramene" id="KOM53612">
    <property type="protein sequence ID" value="KOM53612"/>
    <property type="gene ID" value="LR48_Vigan09g227100"/>
</dbReference>
<gene>
    <name evidence="19" type="ORF">LR48_Vigan09g227100</name>
</gene>
<keyword evidence="7 14" id="KW-0732">Signal</keyword>
<name>A0A0L9VFC6_PHAAN</name>
<dbReference type="GO" id="GO:0004252">
    <property type="term" value="F:serine-type endopeptidase activity"/>
    <property type="evidence" value="ECO:0007669"/>
    <property type="project" value="UniProtKB-UniRule"/>
</dbReference>
<feature type="domain" description="Subtilisin-like protease fibronectin type-III" evidence="18">
    <location>
        <begin position="720"/>
        <end position="821"/>
    </location>
</feature>
<dbReference type="GO" id="GO:0009609">
    <property type="term" value="P:response to symbiotic bacterium"/>
    <property type="evidence" value="ECO:0007669"/>
    <property type="project" value="UniProtKB-ARBA"/>
</dbReference>
<dbReference type="FunFam" id="3.50.30.30:FF:000005">
    <property type="entry name" value="subtilisin-like protease SBT1.5"/>
    <property type="match status" value="1"/>
</dbReference>
<evidence type="ECO:0000256" key="5">
    <source>
        <dbReference type="ARBA" id="ARBA00022525"/>
    </source>
</evidence>
<feature type="transmembrane region" description="Helical" evidence="13">
    <location>
        <begin position="31"/>
        <end position="52"/>
    </location>
</feature>
<dbReference type="InterPro" id="IPR015500">
    <property type="entry name" value="Peptidase_S8_subtilisin-rel"/>
</dbReference>
<dbReference type="Pfam" id="PF05922">
    <property type="entry name" value="Inhibitor_I9"/>
    <property type="match status" value="1"/>
</dbReference>
<dbReference type="PRINTS" id="PR00723">
    <property type="entry name" value="SUBTILISIN"/>
</dbReference>
<dbReference type="GO" id="GO:0006508">
    <property type="term" value="P:proteolysis"/>
    <property type="evidence" value="ECO:0007669"/>
    <property type="project" value="UniProtKB-KW"/>
</dbReference>
<dbReference type="Pfam" id="PF02225">
    <property type="entry name" value="PA"/>
    <property type="match status" value="1"/>
</dbReference>
<dbReference type="EMBL" id="CM003379">
    <property type="protein sequence ID" value="KOM53612.1"/>
    <property type="molecule type" value="Genomic_DNA"/>
</dbReference>
<keyword evidence="13" id="KW-0472">Membrane</keyword>
<evidence type="ECO:0000256" key="2">
    <source>
        <dbReference type="ARBA" id="ARBA00004271"/>
    </source>
</evidence>
<feature type="active site" description="Charge relay system" evidence="11 12">
    <location>
        <position position="612"/>
    </location>
</feature>
<evidence type="ECO:0000256" key="6">
    <source>
        <dbReference type="ARBA" id="ARBA00022670"/>
    </source>
</evidence>
<dbReference type="Gene3D" id="3.30.70.80">
    <property type="entry name" value="Peptidase S8 propeptide/proteinase inhibitor I9"/>
    <property type="match status" value="1"/>
</dbReference>
<evidence type="ECO:0000256" key="3">
    <source>
        <dbReference type="ARBA" id="ARBA00011073"/>
    </source>
</evidence>
<evidence type="ECO:0000259" key="18">
    <source>
        <dbReference type="Pfam" id="PF17766"/>
    </source>
</evidence>
<comment type="similarity">
    <text evidence="3 12">Belongs to the peptidase S8 family.</text>
</comment>
<evidence type="ECO:0000256" key="4">
    <source>
        <dbReference type="ARBA" id="ARBA00022523"/>
    </source>
</evidence>
<dbReference type="InterPro" id="IPR037045">
    <property type="entry name" value="S8pro/Inhibitor_I9_sf"/>
</dbReference>
<keyword evidence="4" id="KW-0052">Apoplast</keyword>
<dbReference type="GO" id="GO:0048046">
    <property type="term" value="C:apoplast"/>
    <property type="evidence" value="ECO:0007669"/>
    <property type="project" value="UniProtKB-SubCell"/>
</dbReference>
<dbReference type="PROSITE" id="PS51892">
    <property type="entry name" value="SUBTILASE"/>
    <property type="match status" value="1"/>
</dbReference>
<keyword evidence="13" id="KW-1133">Transmembrane helix</keyword>
<dbReference type="Pfam" id="PF17766">
    <property type="entry name" value="fn3_6"/>
    <property type="match status" value="1"/>
</dbReference>
<feature type="domain" description="PA" evidence="16">
    <location>
        <begin position="435"/>
        <end position="525"/>
    </location>
</feature>